<name>A0A3S5K2G1_CHLFR</name>
<accession>A0A3S5K2G1</accession>
<proteinExistence type="predicted"/>
<gene>
    <name evidence="1" type="ORF">PCC6912_06790</name>
</gene>
<protein>
    <submittedName>
        <fullName evidence="1">Uncharacterized protein</fullName>
    </submittedName>
</protein>
<evidence type="ECO:0000313" key="2">
    <source>
        <dbReference type="Proteomes" id="UP000268857"/>
    </source>
</evidence>
<evidence type="ECO:0000313" key="1">
    <source>
        <dbReference type="EMBL" id="RUR85854.1"/>
    </source>
</evidence>
<sequence>MAGEIVPLAANPTETFVLPVLKGRANCQSNCKDVVELRVYQRSHNVELQSKPEKYYNLMAQLPVTGLEESFVLSPLVNANSERQGSSTLLPISEVGRFEGETPSSGIWFYLQGKRASGTHAIAYGYIVHYNPERSHLQLMLSWTSPSGQLPQWQQVTGSSTKELVVDQTVGFEPQLRVYQAKPIEFILNPVQLEEVSLQSPALNDSTYQNALLLARSGLWTPAWEWLQSITKQRQGKIPAAAQAQIDVIRLHSQLTKTQADTTWISPSQQVLADLIDGRWQKALQVFEASPQNAQEIATVLKADAGRLWSRVEAALQVNPHRTEVQAWGALILAVQHGHERANSFLKEQTKLSQESFAYIQSLLAQQLKINPTHPSRIIGSVRAIAPVHLTEWWQPNFVETQKTEKQAWYQVEVTAFHNGKRWLYSPFANLNFTKTSSTKFFWESLGLNSDPEIEIVVWLANGEQQIVTATVKGVRLRNTQLQLLVAVDDKIPQDGSNAMQPPPLALTSEALEWVQPSAITLEQLYQQNGLRVKVILPTVWRLLQASGQLPPGEIPSFSQMLQKLGYWPVQEIDLTGNGKPETVLTISAEAIQSLHPTSDEDGEQQNQSRPRTLILSDTGKIIYTDFSNNSVQFLTAIAKLSTTDSLSLLVENANFYKLKRWSEKNQRFE</sequence>
<comment type="caution">
    <text evidence="1">The sequence shown here is derived from an EMBL/GenBank/DDBJ whole genome shotgun (WGS) entry which is preliminary data.</text>
</comment>
<dbReference type="EMBL" id="RSCJ01000002">
    <property type="protein sequence ID" value="RUR85854.1"/>
    <property type="molecule type" value="Genomic_DNA"/>
</dbReference>
<reference evidence="1 2" key="1">
    <citation type="journal article" date="2019" name="Genome Biol. Evol.">
        <title>Day and night: Metabolic profiles and evolutionary relationships of six axenic non-marine cyanobacteria.</title>
        <authorList>
            <person name="Will S.E."/>
            <person name="Henke P."/>
            <person name="Boedeker C."/>
            <person name="Huang S."/>
            <person name="Brinkmann H."/>
            <person name="Rohde M."/>
            <person name="Jarek M."/>
            <person name="Friedl T."/>
            <person name="Seufert S."/>
            <person name="Schumacher M."/>
            <person name="Overmann J."/>
            <person name="Neumann-Schaal M."/>
            <person name="Petersen J."/>
        </authorList>
    </citation>
    <scope>NUCLEOTIDE SEQUENCE [LARGE SCALE GENOMIC DNA]</scope>
    <source>
        <strain evidence="1 2">PCC 6912</strain>
    </source>
</reference>
<organism evidence="1 2">
    <name type="scientific">Chlorogloeopsis fritschii PCC 6912</name>
    <dbReference type="NCBI Taxonomy" id="211165"/>
    <lineage>
        <taxon>Bacteria</taxon>
        <taxon>Bacillati</taxon>
        <taxon>Cyanobacteriota</taxon>
        <taxon>Cyanophyceae</taxon>
        <taxon>Nostocales</taxon>
        <taxon>Chlorogloeopsidaceae</taxon>
        <taxon>Chlorogloeopsis</taxon>
    </lineage>
</organism>
<keyword evidence="2" id="KW-1185">Reference proteome</keyword>
<dbReference type="AlphaFoldDB" id="A0A3S5K2G1"/>
<dbReference type="Proteomes" id="UP000268857">
    <property type="component" value="Unassembled WGS sequence"/>
</dbReference>